<evidence type="ECO:0000313" key="3">
    <source>
        <dbReference type="RefSeq" id="XP_022766253.1"/>
    </source>
</evidence>
<gene>
    <name evidence="3" type="primary">LOC111311131</name>
</gene>
<keyword evidence="2" id="KW-1185">Reference proteome</keyword>
<dbReference type="GeneID" id="111311131"/>
<protein>
    <submittedName>
        <fullName evidence="3">Peroxisome biogenesis protein 3-1-like isoform X2</fullName>
    </submittedName>
</protein>
<proteinExistence type="predicted"/>
<dbReference type="GO" id="GO:0045046">
    <property type="term" value="P:protein import into peroxisome membrane"/>
    <property type="evidence" value="ECO:0007669"/>
    <property type="project" value="TreeGrafter"/>
</dbReference>
<reference evidence="3" key="1">
    <citation type="submission" date="2025-08" db="UniProtKB">
        <authorList>
            <consortium name="RefSeq"/>
        </authorList>
    </citation>
    <scope>IDENTIFICATION</scope>
    <source>
        <tissue evidence="3">Fruit stalk</tissue>
    </source>
</reference>
<dbReference type="Proteomes" id="UP000515121">
    <property type="component" value="Unplaced"/>
</dbReference>
<dbReference type="GO" id="GO:0005778">
    <property type="term" value="C:peroxisomal membrane"/>
    <property type="evidence" value="ECO:0007669"/>
    <property type="project" value="InterPro"/>
</dbReference>
<dbReference type="PANTHER" id="PTHR28080:SF1">
    <property type="entry name" value="PEROXISOMAL BIOGENESIS FACTOR 3"/>
    <property type="match status" value="1"/>
</dbReference>
<evidence type="ECO:0000313" key="2">
    <source>
        <dbReference type="Proteomes" id="UP000515121"/>
    </source>
</evidence>
<keyword evidence="1" id="KW-0175">Coiled coil</keyword>
<dbReference type="Pfam" id="PF04882">
    <property type="entry name" value="Peroxin-3"/>
    <property type="match status" value="1"/>
</dbReference>
<dbReference type="AlphaFoldDB" id="A0A6P6AN64"/>
<organism evidence="2 3">
    <name type="scientific">Durio zibethinus</name>
    <name type="common">Durian</name>
    <dbReference type="NCBI Taxonomy" id="66656"/>
    <lineage>
        <taxon>Eukaryota</taxon>
        <taxon>Viridiplantae</taxon>
        <taxon>Streptophyta</taxon>
        <taxon>Embryophyta</taxon>
        <taxon>Tracheophyta</taxon>
        <taxon>Spermatophyta</taxon>
        <taxon>Magnoliopsida</taxon>
        <taxon>eudicotyledons</taxon>
        <taxon>Gunneridae</taxon>
        <taxon>Pentapetalae</taxon>
        <taxon>rosids</taxon>
        <taxon>malvids</taxon>
        <taxon>Malvales</taxon>
        <taxon>Malvaceae</taxon>
        <taxon>Helicteroideae</taxon>
        <taxon>Durio</taxon>
    </lineage>
</organism>
<dbReference type="InterPro" id="IPR006966">
    <property type="entry name" value="Peroxin-3"/>
</dbReference>
<dbReference type="RefSeq" id="XP_022766253.1">
    <property type="nucleotide sequence ID" value="XM_022910518.1"/>
</dbReference>
<dbReference type="PANTHER" id="PTHR28080">
    <property type="entry name" value="PEROXISOMAL BIOGENESIS FACTOR 3"/>
    <property type="match status" value="1"/>
</dbReference>
<accession>A0A6P6AN64</accession>
<evidence type="ECO:0000256" key="1">
    <source>
        <dbReference type="SAM" id="Coils"/>
    </source>
</evidence>
<name>A0A6P6AN64_DURZI</name>
<sequence>MHYFLSFRINQRKAIEKGQTNKRSDAPNMLYLRNLWRRHRRKVLVTAGVLGSGYFLYKLYDAHKRRLTDLERQLASERENDEFIKARMQVHFENIQRIADTTTLPHSMHYLSCRIAEDLDLSHLTERLTKGKGQPNSLSSSEKLELWDRLKILSFTRMVVSIWAVTMLSLYIRVQVNILGRHLYIDTARGLGSSHLLEDADLIDREEQQKFLASADFLANYGLPTLLSNMQIAVTEVLKAAEFDSVVEISLKAVVNALVEEKGFQSRVGRPTLGMPLARLLPLITQICPTLLDEPSKNQFIQIIQSIPEVGLFFTLLYTNMSTS</sequence>
<feature type="coiled-coil region" evidence="1">
    <location>
        <begin position="60"/>
        <end position="87"/>
    </location>
</feature>
<dbReference type="GO" id="GO:0030674">
    <property type="term" value="F:protein-macromolecule adaptor activity"/>
    <property type="evidence" value="ECO:0007669"/>
    <property type="project" value="TreeGrafter"/>
</dbReference>